<evidence type="ECO:0000256" key="1">
    <source>
        <dbReference type="PROSITE-ProRule" id="PRU00047"/>
    </source>
</evidence>
<dbReference type="GO" id="GO:0008270">
    <property type="term" value="F:zinc ion binding"/>
    <property type="evidence" value="ECO:0007669"/>
    <property type="project" value="UniProtKB-KW"/>
</dbReference>
<dbReference type="InterPro" id="IPR032567">
    <property type="entry name" value="RTL1-rel"/>
</dbReference>
<reference evidence="4" key="1">
    <citation type="journal article" date="2023" name="Mol. Phylogenet. Evol.">
        <title>Genome-scale phylogeny and comparative genomics of the fungal order Sordariales.</title>
        <authorList>
            <person name="Hensen N."/>
            <person name="Bonometti L."/>
            <person name="Westerberg I."/>
            <person name="Brannstrom I.O."/>
            <person name="Guillou S."/>
            <person name="Cros-Aarteil S."/>
            <person name="Calhoun S."/>
            <person name="Haridas S."/>
            <person name="Kuo A."/>
            <person name="Mondo S."/>
            <person name="Pangilinan J."/>
            <person name="Riley R."/>
            <person name="LaButti K."/>
            <person name="Andreopoulos B."/>
            <person name="Lipzen A."/>
            <person name="Chen C."/>
            <person name="Yan M."/>
            <person name="Daum C."/>
            <person name="Ng V."/>
            <person name="Clum A."/>
            <person name="Steindorff A."/>
            <person name="Ohm R.A."/>
            <person name="Martin F."/>
            <person name="Silar P."/>
            <person name="Natvig D.O."/>
            <person name="Lalanne C."/>
            <person name="Gautier V."/>
            <person name="Ament-Velasquez S.L."/>
            <person name="Kruys A."/>
            <person name="Hutchinson M.I."/>
            <person name="Powell A.J."/>
            <person name="Barry K."/>
            <person name="Miller A.N."/>
            <person name="Grigoriev I.V."/>
            <person name="Debuchy R."/>
            <person name="Gladieux P."/>
            <person name="Hiltunen Thoren M."/>
            <person name="Johannesson H."/>
        </authorList>
    </citation>
    <scope>NUCLEOTIDE SEQUENCE</scope>
    <source>
        <strain evidence="4">PSN243</strain>
    </source>
</reference>
<evidence type="ECO:0000313" key="4">
    <source>
        <dbReference type="EMBL" id="KAK4442226.1"/>
    </source>
</evidence>
<proteinExistence type="predicted"/>
<dbReference type="PANTHER" id="PTHR15503">
    <property type="entry name" value="LDOC1 RELATED"/>
    <property type="match status" value="1"/>
</dbReference>
<feature type="domain" description="CCHC-type" evidence="3">
    <location>
        <begin position="425"/>
        <end position="440"/>
    </location>
</feature>
<evidence type="ECO:0000259" key="3">
    <source>
        <dbReference type="PROSITE" id="PS50158"/>
    </source>
</evidence>
<name>A0AAV9FYE5_9PEZI</name>
<protein>
    <recommendedName>
        <fullName evidence="3">CCHC-type domain-containing protein</fullName>
    </recommendedName>
</protein>
<keyword evidence="5" id="KW-1185">Reference proteome</keyword>
<keyword evidence="1" id="KW-0863">Zinc-finger</keyword>
<feature type="region of interest" description="Disordered" evidence="2">
    <location>
        <begin position="353"/>
        <end position="404"/>
    </location>
</feature>
<comment type="caution">
    <text evidence="4">The sequence shown here is derived from an EMBL/GenBank/DDBJ whole genome shotgun (WGS) entry which is preliminary data.</text>
</comment>
<feature type="compositionally biased region" description="Polar residues" evidence="2">
    <location>
        <begin position="14"/>
        <end position="23"/>
    </location>
</feature>
<dbReference type="PANTHER" id="PTHR15503:SF22">
    <property type="entry name" value="TRANSPOSON TY3-I GAG POLYPROTEIN"/>
    <property type="match status" value="1"/>
</dbReference>
<evidence type="ECO:0000256" key="2">
    <source>
        <dbReference type="SAM" id="MobiDB-lite"/>
    </source>
</evidence>
<organism evidence="4 5">
    <name type="scientific">Podospora aff. communis PSN243</name>
    <dbReference type="NCBI Taxonomy" id="3040156"/>
    <lineage>
        <taxon>Eukaryota</taxon>
        <taxon>Fungi</taxon>
        <taxon>Dikarya</taxon>
        <taxon>Ascomycota</taxon>
        <taxon>Pezizomycotina</taxon>
        <taxon>Sordariomycetes</taxon>
        <taxon>Sordariomycetidae</taxon>
        <taxon>Sordariales</taxon>
        <taxon>Podosporaceae</taxon>
        <taxon>Podospora</taxon>
    </lineage>
</organism>
<dbReference type="SUPFAM" id="SSF57756">
    <property type="entry name" value="Retrovirus zinc finger-like domains"/>
    <property type="match status" value="1"/>
</dbReference>
<dbReference type="EMBL" id="MU866025">
    <property type="protein sequence ID" value="KAK4442226.1"/>
    <property type="molecule type" value="Genomic_DNA"/>
</dbReference>
<keyword evidence="1" id="KW-0862">Zinc</keyword>
<keyword evidence="1" id="KW-0479">Metal-binding</keyword>
<dbReference type="InterPro" id="IPR001878">
    <property type="entry name" value="Znf_CCHC"/>
</dbReference>
<sequence length="587" mass="64267">MATNGQDDQLMADKSQQGQTNLGNAPFTIPRSTEAVSMKDSLKAWAAGRELNGFVKRLEAPADLRFFNNVTSLLEHLLADQTVGPAVLEFLHFVDATFHHDVDTLQNRDTAIHEASEAVDRMTKSICDLKNTVTAKDLEIARLQGANEAYKGGRAGGVRAATAKDPTPFTAAETDTKKRQIQYESWRKLILVRWSQDITEFPHERNKILHVAGLLADKASQSIAADFDRFLKHQLEDPSTWPWPSGQALIDVLDKKWKVLNLRTQADQEVRMLKQEGQFNNFADFMAEFTVLCDQAELANVTRVAYLQEKVKPRLRSAIAVQLKQPEEDDWAGWSDLVTTLNRNQEREDFAKKITGGTNAGSQNSQNTQGGNRQNNQSQNNQNGQVQNNPAKTTTQGGSAMDLDAVNLNRISPEEMARRMANGLCRRCAKPGHIAANCRSQVNADGNGWGRGGGRGALTNGRGGYNGGHNQGGFSPTFGRGSRGQGFAPQGGFGGGFGGYNPYGNGHQPSGGRGYNVNTFGTPGSQHPQFDYTTAATPTPYEHAPYQPTPYRLPQFYGFASGEVTGEVSSEEYPPSNEQQGKDDASR</sequence>
<dbReference type="PROSITE" id="PS50158">
    <property type="entry name" value="ZF_CCHC"/>
    <property type="match status" value="1"/>
</dbReference>
<feature type="compositionally biased region" description="Low complexity" evidence="2">
    <location>
        <begin position="562"/>
        <end position="572"/>
    </location>
</feature>
<reference evidence="4" key="2">
    <citation type="submission" date="2023-05" db="EMBL/GenBank/DDBJ databases">
        <authorList>
            <consortium name="Lawrence Berkeley National Laboratory"/>
            <person name="Steindorff A."/>
            <person name="Hensen N."/>
            <person name="Bonometti L."/>
            <person name="Westerberg I."/>
            <person name="Brannstrom I.O."/>
            <person name="Guillou S."/>
            <person name="Cros-Aarteil S."/>
            <person name="Calhoun S."/>
            <person name="Haridas S."/>
            <person name="Kuo A."/>
            <person name="Mondo S."/>
            <person name="Pangilinan J."/>
            <person name="Riley R."/>
            <person name="Labutti K."/>
            <person name="Andreopoulos B."/>
            <person name="Lipzen A."/>
            <person name="Chen C."/>
            <person name="Yanf M."/>
            <person name="Daum C."/>
            <person name="Ng V."/>
            <person name="Clum A."/>
            <person name="Ohm R."/>
            <person name="Martin F."/>
            <person name="Silar P."/>
            <person name="Natvig D."/>
            <person name="Lalanne C."/>
            <person name="Gautier V."/>
            <person name="Ament-Velasquez S.L."/>
            <person name="Kruys A."/>
            <person name="Hutchinson M.I."/>
            <person name="Powell A.J."/>
            <person name="Barry K."/>
            <person name="Miller A.N."/>
            <person name="Grigoriev I.V."/>
            <person name="Debuchy R."/>
            <person name="Gladieux P."/>
            <person name="Thoren M.H."/>
            <person name="Johannesson H."/>
        </authorList>
    </citation>
    <scope>NUCLEOTIDE SEQUENCE</scope>
    <source>
        <strain evidence="4">PSN243</strain>
    </source>
</reference>
<dbReference type="AlphaFoldDB" id="A0AAV9FYE5"/>
<dbReference type="InterPro" id="IPR036875">
    <property type="entry name" value="Znf_CCHC_sf"/>
</dbReference>
<evidence type="ECO:0000313" key="5">
    <source>
        <dbReference type="Proteomes" id="UP001321760"/>
    </source>
</evidence>
<accession>A0AAV9FYE5</accession>
<feature type="compositionally biased region" description="Low complexity" evidence="2">
    <location>
        <begin position="360"/>
        <end position="389"/>
    </location>
</feature>
<dbReference type="GO" id="GO:0003676">
    <property type="term" value="F:nucleic acid binding"/>
    <property type="evidence" value="ECO:0007669"/>
    <property type="project" value="InterPro"/>
</dbReference>
<feature type="region of interest" description="Disordered" evidence="2">
    <location>
        <begin position="562"/>
        <end position="587"/>
    </location>
</feature>
<gene>
    <name evidence="4" type="ORF">QBC34DRAFT_419043</name>
</gene>
<dbReference type="Proteomes" id="UP001321760">
    <property type="component" value="Unassembled WGS sequence"/>
</dbReference>
<dbReference type="SMART" id="SM00343">
    <property type="entry name" value="ZnF_C2HC"/>
    <property type="match status" value="1"/>
</dbReference>
<feature type="region of interest" description="Disordered" evidence="2">
    <location>
        <begin position="1"/>
        <end position="28"/>
    </location>
</feature>